<dbReference type="PANTHER" id="PTHR41773">
    <property type="entry name" value="GTP PYROPHOSPHATASE-RELATED"/>
    <property type="match status" value="1"/>
</dbReference>
<dbReference type="SUPFAM" id="SSF48403">
    <property type="entry name" value="Ankyrin repeat"/>
    <property type="match status" value="1"/>
</dbReference>
<dbReference type="InterPro" id="IPR036770">
    <property type="entry name" value="Ankyrin_rpt-contain_sf"/>
</dbReference>
<dbReference type="PROSITE" id="PS50088">
    <property type="entry name" value="ANK_REPEAT"/>
    <property type="match status" value="1"/>
</dbReference>
<evidence type="ECO:0000313" key="4">
    <source>
        <dbReference type="EMBL" id="KAF1960374.1"/>
    </source>
</evidence>
<feature type="repeat" description="ANK" evidence="1">
    <location>
        <begin position="632"/>
        <end position="654"/>
    </location>
</feature>
<evidence type="ECO:0000256" key="2">
    <source>
        <dbReference type="SAM" id="MobiDB-lite"/>
    </source>
</evidence>
<evidence type="ECO:0000313" key="5">
    <source>
        <dbReference type="Proteomes" id="UP000800035"/>
    </source>
</evidence>
<dbReference type="SUPFAM" id="SSF81301">
    <property type="entry name" value="Nucleotidyltransferase"/>
    <property type="match status" value="1"/>
</dbReference>
<accession>A0A6A5U6R6</accession>
<keyword evidence="5" id="KW-1185">Reference proteome</keyword>
<dbReference type="PANTHER" id="PTHR41773:SF1">
    <property type="entry name" value="RELA_SPOT DOMAIN-CONTAINING PROTEIN"/>
    <property type="match status" value="1"/>
</dbReference>
<keyword evidence="1" id="KW-0040">ANK repeat</keyword>
<gene>
    <name evidence="4" type="ORF">CC80DRAFT_489544</name>
</gene>
<dbReference type="Gene3D" id="1.25.40.20">
    <property type="entry name" value="Ankyrin repeat-containing domain"/>
    <property type="match status" value="1"/>
</dbReference>
<feature type="region of interest" description="Disordered" evidence="2">
    <location>
        <begin position="81"/>
        <end position="102"/>
    </location>
</feature>
<dbReference type="OrthoDB" id="3799847at2759"/>
<name>A0A6A5U6R6_9PLEO</name>
<proteinExistence type="predicted"/>
<dbReference type="InterPro" id="IPR043519">
    <property type="entry name" value="NT_sf"/>
</dbReference>
<dbReference type="InterPro" id="IPR002110">
    <property type="entry name" value="Ankyrin_rpt"/>
</dbReference>
<dbReference type="SMART" id="SM00248">
    <property type="entry name" value="ANK"/>
    <property type="match status" value="2"/>
</dbReference>
<evidence type="ECO:0000259" key="3">
    <source>
        <dbReference type="SMART" id="SM00954"/>
    </source>
</evidence>
<reference evidence="4" key="1">
    <citation type="journal article" date="2020" name="Stud. Mycol.">
        <title>101 Dothideomycetes genomes: a test case for predicting lifestyles and emergence of pathogens.</title>
        <authorList>
            <person name="Haridas S."/>
            <person name="Albert R."/>
            <person name="Binder M."/>
            <person name="Bloem J."/>
            <person name="Labutti K."/>
            <person name="Salamov A."/>
            <person name="Andreopoulos B."/>
            <person name="Baker S."/>
            <person name="Barry K."/>
            <person name="Bills G."/>
            <person name="Bluhm B."/>
            <person name="Cannon C."/>
            <person name="Castanera R."/>
            <person name="Culley D."/>
            <person name="Daum C."/>
            <person name="Ezra D."/>
            <person name="Gonzalez J."/>
            <person name="Henrissat B."/>
            <person name="Kuo A."/>
            <person name="Liang C."/>
            <person name="Lipzen A."/>
            <person name="Lutzoni F."/>
            <person name="Magnuson J."/>
            <person name="Mondo S."/>
            <person name="Nolan M."/>
            <person name="Ohm R."/>
            <person name="Pangilinan J."/>
            <person name="Park H.-J."/>
            <person name="Ramirez L."/>
            <person name="Alfaro M."/>
            <person name="Sun H."/>
            <person name="Tritt A."/>
            <person name="Yoshinaga Y."/>
            <person name="Zwiers L.-H."/>
            <person name="Turgeon B."/>
            <person name="Goodwin S."/>
            <person name="Spatafora J."/>
            <person name="Crous P."/>
            <person name="Grigoriev I."/>
        </authorList>
    </citation>
    <scope>NUCLEOTIDE SEQUENCE</scope>
    <source>
        <strain evidence="4">CBS 675.92</strain>
    </source>
</reference>
<dbReference type="Proteomes" id="UP000800035">
    <property type="component" value="Unassembled WGS sequence"/>
</dbReference>
<dbReference type="EMBL" id="ML976983">
    <property type="protein sequence ID" value="KAF1960374.1"/>
    <property type="molecule type" value="Genomic_DNA"/>
</dbReference>
<dbReference type="GO" id="GO:0015969">
    <property type="term" value="P:guanosine tetraphosphate metabolic process"/>
    <property type="evidence" value="ECO:0007669"/>
    <property type="project" value="InterPro"/>
</dbReference>
<organism evidence="4 5">
    <name type="scientific">Byssothecium circinans</name>
    <dbReference type="NCBI Taxonomy" id="147558"/>
    <lineage>
        <taxon>Eukaryota</taxon>
        <taxon>Fungi</taxon>
        <taxon>Dikarya</taxon>
        <taxon>Ascomycota</taxon>
        <taxon>Pezizomycotina</taxon>
        <taxon>Dothideomycetes</taxon>
        <taxon>Pleosporomycetidae</taxon>
        <taxon>Pleosporales</taxon>
        <taxon>Massarineae</taxon>
        <taxon>Massarinaceae</taxon>
        <taxon>Byssothecium</taxon>
    </lineage>
</organism>
<dbReference type="Pfam" id="PF04607">
    <property type="entry name" value="RelA_SpoT"/>
    <property type="match status" value="1"/>
</dbReference>
<dbReference type="Gene3D" id="3.30.460.10">
    <property type="entry name" value="Beta Polymerase, domain 2"/>
    <property type="match status" value="1"/>
</dbReference>
<evidence type="ECO:0000256" key="1">
    <source>
        <dbReference type="PROSITE-ProRule" id="PRU00023"/>
    </source>
</evidence>
<sequence length="775" mass="89151">MSQSDAEESPSALFQEFVNTQYSGIRKEFWRNLTSFVQGRCEAELREREIQATVTSRVKAANSLLKTLPRLNQRQIRNRKKFEDEQQEGQHAPGDPNPYPGAYQNHTDILDDTLDIAGIRISIYFPNQLPEVREMLEDKRWIKRSTQKTFTERGHIPMDQEMRPYEERFGYYPAVHFSIRLAPEAIDHEQVLEYADEPIEVQVRTVLIDAWAEVRHDLVYKVLGGHGHLSSDELRILDSLKGLTATGELLLEHLHGAHRKRLERDSRVFPDDRENFMNVLVETLAVRHQPLLDLVGSNLGDCMELLHLLQHLDISTPKMLKEELVDLNTKQQIIHEVERVKYALGAASLSSFLVCYLSQTYFERLFMGSFAYDSYDARDMKGHKARCSLQIICFTLSLLDERLEKSPELNESEAMNWCLLFHLHEWIASMIEESARIRQAEFWNRRVHENICEGASLDLVPDMLLQTMLKLAPQDSDAVMMPIYMSLAKVIAETSSKFDLEQESVRSWSEDSLVRGSHNHGRHDLFKRSEKVWDNARLEIAEITGHTSLDLTIAVARRATLRSEVNLVEHCLDSDELQAHFSGAGELRRTDLKIQYNVAWILVQSAVVGSDVRMLKLLLQKWNIDPNCSDISGRTPLHLAVLMENNALIATLLQDRRINLYARECTGKGTKWWPANFTRSLSMSSTDKRTALDYAIHIKNADIARVLLQEMGNRESLMRQWRPLIKHLEASGFDEGLKCNCLPLRTLRALGLVFLQLGRQLNSHLERVLKEEGIV</sequence>
<dbReference type="InterPro" id="IPR007685">
    <property type="entry name" value="RelA_SpoT"/>
</dbReference>
<dbReference type="PROSITE" id="PS50297">
    <property type="entry name" value="ANK_REP_REGION"/>
    <property type="match status" value="1"/>
</dbReference>
<protein>
    <recommendedName>
        <fullName evidence="3">RelA/SpoT domain-containing protein</fullName>
    </recommendedName>
</protein>
<feature type="domain" description="RelA/SpoT" evidence="3">
    <location>
        <begin position="101"/>
        <end position="226"/>
    </location>
</feature>
<dbReference type="AlphaFoldDB" id="A0A6A5U6R6"/>
<dbReference type="Pfam" id="PF13637">
    <property type="entry name" value="Ank_4"/>
    <property type="match status" value="1"/>
</dbReference>
<dbReference type="SMART" id="SM00954">
    <property type="entry name" value="RelA_SpoT"/>
    <property type="match status" value="1"/>
</dbReference>